<dbReference type="InterPro" id="IPR019546">
    <property type="entry name" value="TAT_signal_bac_arc"/>
</dbReference>
<keyword evidence="1" id="KW-0732">Signal</keyword>
<dbReference type="PROSITE" id="PS51257">
    <property type="entry name" value="PROKAR_LIPOPROTEIN"/>
    <property type="match status" value="1"/>
</dbReference>
<protein>
    <submittedName>
        <fullName evidence="2">Twin-arginine translocation signal domain-containing protein</fullName>
    </submittedName>
</protein>
<evidence type="ECO:0000256" key="1">
    <source>
        <dbReference type="SAM" id="SignalP"/>
    </source>
</evidence>
<dbReference type="NCBIfam" id="TIGR01409">
    <property type="entry name" value="TAT_signal_seq"/>
    <property type="match status" value="1"/>
</dbReference>
<name>A0AB35Y786_9FIRM</name>
<dbReference type="Pfam" id="PF10518">
    <property type="entry name" value="TAT_signal"/>
    <property type="match status" value="1"/>
</dbReference>
<feature type="chain" id="PRO_5044253724" evidence="1">
    <location>
        <begin position="28"/>
        <end position="118"/>
    </location>
</feature>
<dbReference type="InterPro" id="IPR006311">
    <property type="entry name" value="TAT_signal"/>
</dbReference>
<proteinExistence type="predicted"/>
<accession>A0AB35Y786</accession>
<dbReference type="EMBL" id="JBBFGL010000009">
    <property type="protein sequence ID" value="MEJ5196428.1"/>
    <property type="molecule type" value="Genomic_DNA"/>
</dbReference>
<evidence type="ECO:0000313" key="2">
    <source>
        <dbReference type="EMBL" id="MEJ5196428.1"/>
    </source>
</evidence>
<evidence type="ECO:0000313" key="3">
    <source>
        <dbReference type="Proteomes" id="UP001373196"/>
    </source>
</evidence>
<gene>
    <name evidence="2" type="ORF">WF834_09665</name>
</gene>
<reference evidence="2" key="1">
    <citation type="submission" date="2024-03" db="EMBL/GenBank/DDBJ databases">
        <authorList>
            <person name="Plomp N."/>
            <person name="Harmsen H.J."/>
        </authorList>
    </citation>
    <scope>NUCLEOTIDE SEQUENCE</scope>
    <source>
        <strain evidence="2">HTF-128</strain>
    </source>
</reference>
<dbReference type="Proteomes" id="UP001373196">
    <property type="component" value="Unassembled WGS sequence"/>
</dbReference>
<dbReference type="RefSeq" id="WP_339395744.1">
    <property type="nucleotide sequence ID" value="NZ_JBBFGL010000009.1"/>
</dbReference>
<organism evidence="2 3">
    <name type="scientific">Faecalibacterium wellingii</name>
    <dbReference type="NCBI Taxonomy" id="2929491"/>
    <lineage>
        <taxon>Bacteria</taxon>
        <taxon>Bacillati</taxon>
        <taxon>Bacillota</taxon>
        <taxon>Clostridia</taxon>
        <taxon>Eubacteriales</taxon>
        <taxon>Oscillospiraceae</taxon>
        <taxon>Faecalibacterium</taxon>
    </lineage>
</organism>
<dbReference type="PROSITE" id="PS51318">
    <property type="entry name" value="TAT"/>
    <property type="match status" value="1"/>
</dbReference>
<feature type="signal peptide" evidence="1">
    <location>
        <begin position="1"/>
        <end position="27"/>
    </location>
</feature>
<comment type="caution">
    <text evidence="2">The sequence shown here is derived from an EMBL/GenBank/DDBJ whole genome shotgun (WGS) entry which is preliminary data.</text>
</comment>
<sequence length="118" mass="12587">MSKISRRNFIKGAGVAALAVAAAGMLAGCGSSAPEMVDVTVKYTKWSDIFQKYITIGKEGEYDETISVVKGQKTIKKEQLKNLGSVCTNSGCSAEEAPKEIEIDWTGKTPVAQVILSL</sequence>
<dbReference type="AlphaFoldDB" id="A0AB35Y786"/>